<dbReference type="RefSeq" id="WP_103975163.1">
    <property type="nucleotide sequence ID" value="NZ_PGFZ01000009.1"/>
</dbReference>
<gene>
    <name evidence="1" type="ORF">AADEFJLK_03512</name>
</gene>
<reference evidence="1 2" key="1">
    <citation type="submission" date="2017-11" db="EMBL/GenBank/DDBJ databases">
        <title>Draft Genome Sequence of Methylobacter psychrotolerans Sph1T, an Obligate Methanotroph from Low-Temperature Environments.</title>
        <authorList>
            <person name="Oshkin I.Y."/>
            <person name="Miroshnikov K."/>
            <person name="Belova S.E."/>
            <person name="Korzhenkov A."/>
            <person name="Toshchakov S.V."/>
            <person name="Dedysh S.N."/>
        </authorList>
    </citation>
    <scope>NUCLEOTIDE SEQUENCE [LARGE SCALE GENOMIC DNA]</scope>
    <source>
        <strain evidence="1 2">Sph1</strain>
    </source>
</reference>
<dbReference type="Proteomes" id="UP000237423">
    <property type="component" value="Unassembled WGS sequence"/>
</dbReference>
<proteinExistence type="predicted"/>
<dbReference type="EMBL" id="PGFZ01000009">
    <property type="protein sequence ID" value="POZ50619.1"/>
    <property type="molecule type" value="Genomic_DNA"/>
</dbReference>
<dbReference type="AlphaFoldDB" id="A0A2S5CIK0"/>
<evidence type="ECO:0000313" key="2">
    <source>
        <dbReference type="Proteomes" id="UP000237423"/>
    </source>
</evidence>
<accession>A0A2S5CIK0</accession>
<organism evidence="1 2">
    <name type="scientific">Methylovulum psychrotolerans</name>
    <dbReference type="NCBI Taxonomy" id="1704499"/>
    <lineage>
        <taxon>Bacteria</taxon>
        <taxon>Pseudomonadati</taxon>
        <taxon>Pseudomonadota</taxon>
        <taxon>Gammaproteobacteria</taxon>
        <taxon>Methylococcales</taxon>
        <taxon>Methylococcaceae</taxon>
        <taxon>Methylovulum</taxon>
    </lineage>
</organism>
<protein>
    <submittedName>
        <fullName evidence="1">Uncharacterized protein</fullName>
    </submittedName>
</protein>
<comment type="caution">
    <text evidence="1">The sequence shown here is derived from an EMBL/GenBank/DDBJ whole genome shotgun (WGS) entry which is preliminary data.</text>
</comment>
<name>A0A2S5CIK0_9GAMM</name>
<evidence type="ECO:0000313" key="1">
    <source>
        <dbReference type="EMBL" id="POZ50619.1"/>
    </source>
</evidence>
<sequence>MCGKNTLTVYAVSELLSGDGMVVRVYWTTGKHRKKALDVRLALTCENRAAAAEVVAIRHLLGDVCVFNKNLTGHNLVIVVSKGAVKKLGQRKTQINSLYEYGYPLFTRYTEAEITVSKDRGWFPTEEDLGNILTVDGEALRGMETFKAANGQGNFAITRHAMERYHEHVGTINMQTTWKSLTKRLQSNADIEKVALPKNVLEHKIGKYGDVPEVWRHPDSTLHFVFFVKDDYKILVTVFERDTGLDRQGRNARFA</sequence>